<name>A0A239K607_9ACTN</name>
<feature type="region of interest" description="Disordered" evidence="11">
    <location>
        <begin position="1"/>
        <end position="20"/>
    </location>
</feature>
<dbReference type="GO" id="GO:0005886">
    <property type="term" value="C:plasma membrane"/>
    <property type="evidence" value="ECO:0007669"/>
    <property type="project" value="TreeGrafter"/>
</dbReference>
<dbReference type="EMBL" id="FZNR01000043">
    <property type="protein sequence ID" value="SNT13390.1"/>
    <property type="molecule type" value="Genomic_DNA"/>
</dbReference>
<keyword evidence="7 13" id="KW-0418">Kinase</keyword>
<dbReference type="SUPFAM" id="SSF55874">
    <property type="entry name" value="ATPase domain of HSP90 chaperone/DNA topoisomerase II/histidine kinase"/>
    <property type="match status" value="1"/>
</dbReference>
<keyword evidence="4" id="KW-0597">Phosphoprotein</keyword>
<feature type="domain" description="Histidine kinase" evidence="12">
    <location>
        <begin position="43"/>
        <end position="264"/>
    </location>
</feature>
<evidence type="ECO:0000256" key="3">
    <source>
        <dbReference type="ARBA" id="ARBA00012438"/>
    </source>
</evidence>
<evidence type="ECO:0000256" key="7">
    <source>
        <dbReference type="ARBA" id="ARBA00022777"/>
    </source>
</evidence>
<evidence type="ECO:0000256" key="1">
    <source>
        <dbReference type="ARBA" id="ARBA00000085"/>
    </source>
</evidence>
<gene>
    <name evidence="13" type="ORF">SAMN06264365_14310</name>
</gene>
<protein>
    <recommendedName>
        <fullName evidence="3">histidine kinase</fullName>
        <ecNumber evidence="3">2.7.13.3</ecNumber>
    </recommendedName>
</protein>
<evidence type="ECO:0000259" key="12">
    <source>
        <dbReference type="PROSITE" id="PS50109"/>
    </source>
</evidence>
<accession>A0A239K607</accession>
<evidence type="ECO:0000256" key="5">
    <source>
        <dbReference type="ARBA" id="ARBA00022679"/>
    </source>
</evidence>
<evidence type="ECO:0000256" key="6">
    <source>
        <dbReference type="ARBA" id="ARBA00022692"/>
    </source>
</evidence>
<evidence type="ECO:0000256" key="11">
    <source>
        <dbReference type="SAM" id="MobiDB-lite"/>
    </source>
</evidence>
<dbReference type="InterPro" id="IPR036890">
    <property type="entry name" value="HATPase_C_sf"/>
</dbReference>
<keyword evidence="14" id="KW-1185">Reference proteome</keyword>
<evidence type="ECO:0000256" key="4">
    <source>
        <dbReference type="ARBA" id="ARBA00022553"/>
    </source>
</evidence>
<dbReference type="GO" id="GO:0000160">
    <property type="term" value="P:phosphorelay signal transduction system"/>
    <property type="evidence" value="ECO:0007669"/>
    <property type="project" value="UniProtKB-KW"/>
</dbReference>
<keyword evidence="10" id="KW-0472">Membrane</keyword>
<evidence type="ECO:0000256" key="9">
    <source>
        <dbReference type="ARBA" id="ARBA00023012"/>
    </source>
</evidence>
<evidence type="ECO:0000256" key="8">
    <source>
        <dbReference type="ARBA" id="ARBA00022989"/>
    </source>
</evidence>
<dbReference type="Pfam" id="PF02518">
    <property type="entry name" value="HATPase_c"/>
    <property type="match status" value="1"/>
</dbReference>
<proteinExistence type="predicted"/>
<dbReference type="SMART" id="SM00387">
    <property type="entry name" value="HATPase_c"/>
    <property type="match status" value="1"/>
</dbReference>
<reference evidence="13 14" key="1">
    <citation type="submission" date="2017-06" db="EMBL/GenBank/DDBJ databases">
        <authorList>
            <person name="Kim H.J."/>
            <person name="Triplett B.A."/>
        </authorList>
    </citation>
    <scope>NUCLEOTIDE SEQUENCE [LARGE SCALE GENOMIC DNA]</scope>
    <source>
        <strain evidence="13 14">DSM 43151</strain>
    </source>
</reference>
<dbReference type="InterPro" id="IPR004358">
    <property type="entry name" value="Sig_transdc_His_kin-like_C"/>
</dbReference>
<organism evidence="13 14">
    <name type="scientific">Actinoplanes regularis</name>
    <dbReference type="NCBI Taxonomy" id="52697"/>
    <lineage>
        <taxon>Bacteria</taxon>
        <taxon>Bacillati</taxon>
        <taxon>Actinomycetota</taxon>
        <taxon>Actinomycetes</taxon>
        <taxon>Micromonosporales</taxon>
        <taxon>Micromonosporaceae</taxon>
        <taxon>Actinoplanes</taxon>
    </lineage>
</organism>
<dbReference type="AlphaFoldDB" id="A0A239K607"/>
<dbReference type="InterPro" id="IPR003594">
    <property type="entry name" value="HATPase_dom"/>
</dbReference>
<dbReference type="Gene3D" id="3.30.565.10">
    <property type="entry name" value="Histidine kinase-like ATPase, C-terminal domain"/>
    <property type="match status" value="1"/>
</dbReference>
<dbReference type="RefSeq" id="WP_179277560.1">
    <property type="nucleotide sequence ID" value="NZ_BOMU01000136.1"/>
</dbReference>
<comment type="subcellular location">
    <subcellularLocation>
        <location evidence="2">Membrane</location>
    </subcellularLocation>
</comment>
<dbReference type="EC" id="2.7.13.3" evidence="3"/>
<keyword evidence="5" id="KW-0808">Transferase</keyword>
<dbReference type="PANTHER" id="PTHR45436:SF16">
    <property type="entry name" value="HISTIDINE KINASE"/>
    <property type="match status" value="1"/>
</dbReference>
<sequence>MDTGANGDPSQHRDTPGEHTAPFDLLRAAVDSSTTGECDLYSVARHEFSNLISGITGLAGILLRTVEQPTPAEVRERQLKLILNNADSLQGALDNLLLAGHLRSGATTVRYEEVDLSDLVRQTVDRSRAAADDRSLTLTVIGGPQARVVTDASLAGALIARILDNAITFTDSGAVTVTVPDTAPGTPRRVEIHDTGRGVTSGEREDLTRPFFRGQAAAGSTGCGLGLHAASVIAEVLGCGIELAAEEPTRSAGTTFIVTFPVGDRRGDQERP</sequence>
<dbReference type="InterPro" id="IPR050428">
    <property type="entry name" value="TCS_sensor_his_kinase"/>
</dbReference>
<dbReference type="GO" id="GO:0004673">
    <property type="term" value="F:protein histidine kinase activity"/>
    <property type="evidence" value="ECO:0007669"/>
    <property type="project" value="UniProtKB-EC"/>
</dbReference>
<dbReference type="PRINTS" id="PR00344">
    <property type="entry name" value="BCTRLSENSOR"/>
</dbReference>
<keyword evidence="9" id="KW-0902">Two-component regulatory system</keyword>
<evidence type="ECO:0000256" key="2">
    <source>
        <dbReference type="ARBA" id="ARBA00004370"/>
    </source>
</evidence>
<dbReference type="Proteomes" id="UP000198415">
    <property type="component" value="Unassembled WGS sequence"/>
</dbReference>
<dbReference type="InterPro" id="IPR005467">
    <property type="entry name" value="His_kinase_dom"/>
</dbReference>
<evidence type="ECO:0000313" key="14">
    <source>
        <dbReference type="Proteomes" id="UP000198415"/>
    </source>
</evidence>
<comment type="catalytic activity">
    <reaction evidence="1">
        <text>ATP + protein L-histidine = ADP + protein N-phospho-L-histidine.</text>
        <dbReference type="EC" id="2.7.13.3"/>
    </reaction>
</comment>
<dbReference type="PROSITE" id="PS50109">
    <property type="entry name" value="HIS_KIN"/>
    <property type="match status" value="1"/>
</dbReference>
<keyword evidence="6" id="KW-0812">Transmembrane</keyword>
<evidence type="ECO:0000313" key="13">
    <source>
        <dbReference type="EMBL" id="SNT13390.1"/>
    </source>
</evidence>
<keyword evidence="8" id="KW-1133">Transmembrane helix</keyword>
<dbReference type="PANTHER" id="PTHR45436">
    <property type="entry name" value="SENSOR HISTIDINE KINASE YKOH"/>
    <property type="match status" value="1"/>
</dbReference>
<evidence type="ECO:0000256" key="10">
    <source>
        <dbReference type="ARBA" id="ARBA00023136"/>
    </source>
</evidence>